<dbReference type="InterPro" id="IPR015500">
    <property type="entry name" value="Peptidase_S8_subtilisin-rel"/>
</dbReference>
<dbReference type="EMBL" id="JBHRUJ010000001">
    <property type="protein sequence ID" value="MFC3209781.1"/>
    <property type="molecule type" value="Genomic_DNA"/>
</dbReference>
<dbReference type="PROSITE" id="PS00138">
    <property type="entry name" value="SUBTILASE_SER"/>
    <property type="match status" value="1"/>
</dbReference>
<feature type="domain" description="Peptidase S8/S53" evidence="7">
    <location>
        <begin position="150"/>
        <end position="459"/>
    </location>
</feature>
<comment type="similarity">
    <text evidence="1 5">Belongs to the peptidase S8 family.</text>
</comment>
<organism evidence="8 9">
    <name type="scientific">Planomicrobium okeanokoites</name>
    <name type="common">Planococcus okeanokoites</name>
    <name type="synonym">Flavobacterium okeanokoites</name>
    <dbReference type="NCBI Taxonomy" id="244"/>
    <lineage>
        <taxon>Bacteria</taxon>
        <taxon>Bacillati</taxon>
        <taxon>Bacillota</taxon>
        <taxon>Bacilli</taxon>
        <taxon>Bacillales</taxon>
        <taxon>Caryophanaceae</taxon>
        <taxon>Planomicrobium</taxon>
    </lineage>
</organism>
<dbReference type="Gene3D" id="3.40.50.200">
    <property type="entry name" value="Peptidase S8/S53 domain"/>
    <property type="match status" value="1"/>
</dbReference>
<reference evidence="9" key="1">
    <citation type="journal article" date="2019" name="Int. J. Syst. Evol. Microbiol.">
        <title>The Global Catalogue of Microorganisms (GCM) 10K type strain sequencing project: providing services to taxonomists for standard genome sequencing and annotation.</title>
        <authorList>
            <consortium name="The Broad Institute Genomics Platform"/>
            <consortium name="The Broad Institute Genome Sequencing Center for Infectious Disease"/>
            <person name="Wu L."/>
            <person name="Ma J."/>
        </authorList>
    </citation>
    <scope>NUCLEOTIDE SEQUENCE [LARGE SCALE GENOMIC DNA]</scope>
    <source>
        <strain evidence="9">CCM 320</strain>
    </source>
</reference>
<feature type="chain" id="PRO_5047027762" evidence="6">
    <location>
        <begin position="21"/>
        <end position="486"/>
    </location>
</feature>
<dbReference type="Proteomes" id="UP001595625">
    <property type="component" value="Unassembled WGS sequence"/>
</dbReference>
<feature type="signal peptide" evidence="6">
    <location>
        <begin position="1"/>
        <end position="20"/>
    </location>
</feature>
<comment type="caution">
    <text evidence="8">The sequence shown here is derived from an EMBL/GenBank/DDBJ whole genome shotgun (WGS) entry which is preliminary data.</text>
</comment>
<evidence type="ECO:0000256" key="6">
    <source>
        <dbReference type="SAM" id="SignalP"/>
    </source>
</evidence>
<evidence type="ECO:0000256" key="1">
    <source>
        <dbReference type="ARBA" id="ARBA00011073"/>
    </source>
</evidence>
<name>A0ABV7KKD5_PLAOK</name>
<evidence type="ECO:0000256" key="2">
    <source>
        <dbReference type="ARBA" id="ARBA00022670"/>
    </source>
</evidence>
<evidence type="ECO:0000313" key="9">
    <source>
        <dbReference type="Proteomes" id="UP001595625"/>
    </source>
</evidence>
<feature type="active site" description="Charge relay system" evidence="5">
    <location>
        <position position="158"/>
    </location>
</feature>
<dbReference type="InterPro" id="IPR036852">
    <property type="entry name" value="Peptidase_S8/S53_dom_sf"/>
</dbReference>
<evidence type="ECO:0000313" key="8">
    <source>
        <dbReference type="EMBL" id="MFC3209781.1"/>
    </source>
</evidence>
<dbReference type="RefSeq" id="WP_117313581.1">
    <property type="nucleotide sequence ID" value="NZ_JBFEXX010000005.1"/>
</dbReference>
<keyword evidence="9" id="KW-1185">Reference proteome</keyword>
<keyword evidence="2 5" id="KW-0645">Protease</keyword>
<dbReference type="PANTHER" id="PTHR43806:SF65">
    <property type="entry name" value="SERINE PROTEASE APRX"/>
    <property type="match status" value="1"/>
</dbReference>
<gene>
    <name evidence="8" type="ORF">ACFOEJ_01655</name>
</gene>
<evidence type="ECO:0000256" key="4">
    <source>
        <dbReference type="ARBA" id="ARBA00022825"/>
    </source>
</evidence>
<accession>A0ABV7KKD5</accession>
<dbReference type="InterPro" id="IPR023828">
    <property type="entry name" value="Peptidase_S8_Ser-AS"/>
</dbReference>
<keyword evidence="3 5" id="KW-0378">Hydrolase</keyword>
<evidence type="ECO:0000259" key="7">
    <source>
        <dbReference type="Pfam" id="PF00082"/>
    </source>
</evidence>
<dbReference type="InterPro" id="IPR000209">
    <property type="entry name" value="Peptidase_S8/S53_dom"/>
</dbReference>
<dbReference type="PRINTS" id="PR00723">
    <property type="entry name" value="SUBTILISIN"/>
</dbReference>
<dbReference type="PROSITE" id="PS00137">
    <property type="entry name" value="SUBTILASE_HIS"/>
    <property type="match status" value="1"/>
</dbReference>
<dbReference type="PANTHER" id="PTHR43806">
    <property type="entry name" value="PEPTIDASE S8"/>
    <property type="match status" value="1"/>
</dbReference>
<protein>
    <submittedName>
        <fullName evidence="8">S8 family serine peptidase</fullName>
    </submittedName>
</protein>
<sequence>MKRFLIVISAICLALGLAFNPFSLHQKSSAFSEETVIDSKLQELLQNRLTPIEVLITFKNVDSPDAGSIQLLESLGITNAVLFQSLPIAGALLTPAQIEKLSASEGIQSIYYNAPLQYDNETSTSLTGVDQVREDADFQAANGGLPITGENIGVVINDSGVDGTHKDHELGKNLVQNVMANINLNSTIGLLPVAYLENVPNTDSTSGHGTHVTGTVGGTGAMSGGKYEGVAPGANLIGYGSGAAIAIMDTIGGFDYALTHQNEYNIRVITNSWGDTSDSNTDFDPNHPINIATKKLYERGITTVFSAGNSGPGESTISGNYKKAPWVVTVAAGDSSMNLADFSSRGVEAKGGTVVIDGETFTWADRPTVTAPGVDIVSTRVVTPLSALSLEQDASGISPAHLPYYTTFSGTSMAAPHVAGIIALILEVDPTLSPAEIKELLQQSATPMPGYENWEAGAGYVNAYEAITLLKADTATATTSKKNAKK</sequence>
<dbReference type="InterPro" id="IPR022398">
    <property type="entry name" value="Peptidase_S8_His-AS"/>
</dbReference>
<feature type="active site" description="Charge relay system" evidence="5">
    <location>
        <position position="412"/>
    </location>
</feature>
<evidence type="ECO:0000256" key="3">
    <source>
        <dbReference type="ARBA" id="ARBA00022801"/>
    </source>
</evidence>
<dbReference type="PROSITE" id="PS51892">
    <property type="entry name" value="SUBTILASE"/>
    <property type="match status" value="1"/>
</dbReference>
<dbReference type="SUPFAM" id="SSF52743">
    <property type="entry name" value="Subtilisin-like"/>
    <property type="match status" value="1"/>
</dbReference>
<keyword evidence="4 5" id="KW-0720">Serine protease</keyword>
<proteinExistence type="inferred from homology"/>
<evidence type="ECO:0000256" key="5">
    <source>
        <dbReference type="PROSITE-ProRule" id="PRU01240"/>
    </source>
</evidence>
<dbReference type="Pfam" id="PF00082">
    <property type="entry name" value="Peptidase_S8"/>
    <property type="match status" value="1"/>
</dbReference>
<keyword evidence="6" id="KW-0732">Signal</keyword>
<dbReference type="InterPro" id="IPR050131">
    <property type="entry name" value="Peptidase_S8_subtilisin-like"/>
</dbReference>
<feature type="active site" description="Charge relay system" evidence="5">
    <location>
        <position position="208"/>
    </location>
</feature>